<evidence type="ECO:0000313" key="2">
    <source>
        <dbReference type="Proteomes" id="UP000034228"/>
    </source>
</evidence>
<protein>
    <submittedName>
        <fullName evidence="1">Uncharacterized protein</fullName>
    </submittedName>
</protein>
<keyword evidence="2" id="KW-1185">Reference proteome</keyword>
<dbReference type="Proteomes" id="UP000034228">
    <property type="component" value="Unassembled WGS sequence"/>
</dbReference>
<dbReference type="STRING" id="336831.WG68_16120"/>
<accession>A0A0M2V5D8</accession>
<organism evidence="1 2">
    <name type="scientific">Arsukibacterium ikkense</name>
    <dbReference type="NCBI Taxonomy" id="336831"/>
    <lineage>
        <taxon>Bacteria</taxon>
        <taxon>Pseudomonadati</taxon>
        <taxon>Pseudomonadota</taxon>
        <taxon>Gammaproteobacteria</taxon>
        <taxon>Chromatiales</taxon>
        <taxon>Chromatiaceae</taxon>
        <taxon>Arsukibacterium</taxon>
    </lineage>
</organism>
<comment type="caution">
    <text evidence="1">The sequence shown here is derived from an EMBL/GenBank/DDBJ whole genome shotgun (WGS) entry which is preliminary data.</text>
</comment>
<dbReference type="AlphaFoldDB" id="A0A0M2V5D8"/>
<reference evidence="1 2" key="1">
    <citation type="submission" date="2015-03" db="EMBL/GenBank/DDBJ databases">
        <title>Draft genome sequences of two protease-producing strains of Arsukibacterium isolated from two cold and alkaline environments.</title>
        <authorList>
            <person name="Lylloff J.E."/>
            <person name="Skov L.B."/>
            <person name="Jepsen M."/>
            <person name="Hallin P.F."/>
            <person name="Sorensen S.J."/>
            <person name="Stougaard P."/>
            <person name="Glaring M.A."/>
        </authorList>
    </citation>
    <scope>NUCLEOTIDE SEQUENCE [LARGE SCALE GENOMIC DNA]</scope>
    <source>
        <strain evidence="1 2">GCM72</strain>
    </source>
</reference>
<proteinExistence type="predicted"/>
<dbReference type="EMBL" id="LAHO01000017">
    <property type="protein sequence ID" value="KKO44388.1"/>
    <property type="molecule type" value="Genomic_DNA"/>
</dbReference>
<sequence length="399" mass="45521">MPATVTAAAPTIAAPLTTAAAVSSGFSLRQQHQGSLQQRYFSQTGSAGQARAHTLLSLLSDFSWQDDSATHSFQLTPFLRWQQRDSASNLLDLQQAYWRFAASNWELKAGNDIVFWGVSESQRLVDVINQVDMVGGVELEARLGQPMLSFKGWNRAGTLELYLLPYFRERLFADPPGRLTTPWPVEHDIALYESSRKQRNLDFAMRWSQRFSALDLGLSYFAGNSREPLLIPQPAAQQLQPYYFQMQQFGIDAQYIAGDWLWKLESIYRRSGPQEFVAATAGFEYTYVGVFNRSWDLGWITEYQYDSRNLQAPVTGQNDLFVGWRLALNDVAGSELLLGVLQDLDRSSSRSARLEASMRLSNSLRLRLNAWLFQTNDSSDVLYQLRRDDYLELSLDYYF</sequence>
<evidence type="ECO:0000313" key="1">
    <source>
        <dbReference type="EMBL" id="KKO44388.1"/>
    </source>
</evidence>
<name>A0A0M2V5D8_9GAMM</name>
<dbReference type="PATRIC" id="fig|336831.14.peg.597"/>
<gene>
    <name evidence="1" type="ORF">WG68_16120</name>
</gene>